<dbReference type="Gene3D" id="3.80.10.10">
    <property type="entry name" value="Ribonuclease Inhibitor"/>
    <property type="match status" value="1"/>
</dbReference>
<evidence type="ECO:0000313" key="1">
    <source>
        <dbReference type="EMBL" id="OAQ25395.1"/>
    </source>
</evidence>
<reference evidence="1 2" key="1">
    <citation type="submission" date="2016-05" db="EMBL/GenBank/DDBJ databases">
        <title>Genome sequencing reveals origins of a unique bacterial endosymbiosis in the earliest lineages of terrestrial Fungi.</title>
        <authorList>
            <consortium name="DOE Joint Genome Institute"/>
            <person name="Uehling J."/>
            <person name="Gryganskyi A."/>
            <person name="Hameed K."/>
            <person name="Tschaplinski T."/>
            <person name="Misztal P."/>
            <person name="Wu S."/>
            <person name="Desiro A."/>
            <person name="Vande Pol N."/>
            <person name="Du Z.-Y."/>
            <person name="Zienkiewicz A."/>
            <person name="Zienkiewicz K."/>
            <person name="Morin E."/>
            <person name="Tisserant E."/>
            <person name="Splivallo R."/>
            <person name="Hainaut M."/>
            <person name="Henrissat B."/>
            <person name="Ohm R."/>
            <person name="Kuo A."/>
            <person name="Yan J."/>
            <person name="Lipzen A."/>
            <person name="Nolan M."/>
            <person name="Labutti K."/>
            <person name="Barry K."/>
            <person name="Goldstein A."/>
            <person name="Labbe J."/>
            <person name="Schadt C."/>
            <person name="Tuskan G."/>
            <person name="Grigoriev I."/>
            <person name="Martin F."/>
            <person name="Vilgalys R."/>
            <person name="Bonito G."/>
        </authorList>
    </citation>
    <scope>NUCLEOTIDE SEQUENCE [LARGE SCALE GENOMIC DNA]</scope>
    <source>
        <strain evidence="1 2">AG-77</strain>
    </source>
</reference>
<gene>
    <name evidence="1" type="ORF">K457DRAFT_23177</name>
</gene>
<dbReference type="SUPFAM" id="SSF52047">
    <property type="entry name" value="RNI-like"/>
    <property type="match status" value="1"/>
</dbReference>
<keyword evidence="2" id="KW-1185">Reference proteome</keyword>
<evidence type="ECO:0000313" key="2">
    <source>
        <dbReference type="Proteomes" id="UP000078512"/>
    </source>
</evidence>
<proteinExistence type="predicted"/>
<dbReference type="Proteomes" id="UP000078512">
    <property type="component" value="Unassembled WGS sequence"/>
</dbReference>
<organism evidence="1 2">
    <name type="scientific">Linnemannia elongata AG-77</name>
    <dbReference type="NCBI Taxonomy" id="1314771"/>
    <lineage>
        <taxon>Eukaryota</taxon>
        <taxon>Fungi</taxon>
        <taxon>Fungi incertae sedis</taxon>
        <taxon>Mucoromycota</taxon>
        <taxon>Mortierellomycotina</taxon>
        <taxon>Mortierellomycetes</taxon>
        <taxon>Mortierellales</taxon>
        <taxon>Mortierellaceae</taxon>
        <taxon>Linnemannia</taxon>
    </lineage>
</organism>
<name>A0A197JJQ9_9FUNG</name>
<sequence>MSSAGTRFFNIAELTDMVTERLNKHDISTLAQTSRRLLEHCEPLLYMDLRLNYKPNGHSLFDCRYSTLALARNIHYVKKLRISIINLALLTDCMRAHLHSIGAKKQDLSLDSLFSHRSITTSASFSHVVPVPPMDNLERLETALVRGSYASTCFYYLKTNNNPKTTLRQFCLVLDLSPRLTYLKAEWISITNAIGLRLLSTSLSVLACLETLILDDVVADNDDWACIGRTLFNSCCPSVRVLLIKMSRPLYSTRSRRVAATWSNANHVFEALERASPAIRDRLHDLTMWSVAFSKDSSDQELSSILKRCPNLKRLTFPGTLNQSYNNNNISQLIEDHCPKVSSLAFVDWTHYGRSRAPIPTWVMMHIPAQRIEEFKWTGFLEEITLARAQLMFNPHSQVLRKIVFEQGRGVHGGAIKVILTECPALEHFQAVIENFKCTFGSTIMLSDAIADPWVCTKLKVLDLAISMPDMSRLAPGQDPYYKRAPIVELSGAEVDLLGQLEKLYFQIGLLTDLTHLALRAVIGFTPGYWQTPYHDVTMPFPAMLNLQDEQTGRLGYLDLLRGLTQLEELRGSVNTNSEETKVTVGWEEVRWMARCWPNLRVVAFAKDESELREPFVWLQKELDLIVDADPFFQW</sequence>
<dbReference type="AlphaFoldDB" id="A0A197JJQ9"/>
<dbReference type="InterPro" id="IPR032675">
    <property type="entry name" value="LRR_dom_sf"/>
</dbReference>
<dbReference type="EMBL" id="KV442079">
    <property type="protein sequence ID" value="OAQ25395.1"/>
    <property type="molecule type" value="Genomic_DNA"/>
</dbReference>
<protein>
    <submittedName>
        <fullName evidence="1">Uncharacterized protein</fullName>
    </submittedName>
</protein>
<accession>A0A197JJQ9</accession>
<dbReference type="OrthoDB" id="2362952at2759"/>